<protein>
    <submittedName>
        <fullName evidence="5">Amino acid adenylation domain-containing protein</fullName>
    </submittedName>
</protein>
<dbReference type="Gene3D" id="3.30.300.30">
    <property type="match status" value="2"/>
</dbReference>
<dbReference type="Pfam" id="PF13193">
    <property type="entry name" value="AMP-binding_C"/>
    <property type="match status" value="2"/>
</dbReference>
<evidence type="ECO:0000259" key="4">
    <source>
        <dbReference type="PROSITE" id="PS50075"/>
    </source>
</evidence>
<dbReference type="Pfam" id="PF00550">
    <property type="entry name" value="PP-binding"/>
    <property type="match status" value="2"/>
</dbReference>
<dbReference type="Gene3D" id="1.10.1200.10">
    <property type="entry name" value="ACP-like"/>
    <property type="match status" value="2"/>
</dbReference>
<dbReference type="Pfam" id="PF00668">
    <property type="entry name" value="Condensation"/>
    <property type="match status" value="2"/>
</dbReference>
<proteinExistence type="predicted"/>
<dbReference type="NCBIfam" id="TIGR01733">
    <property type="entry name" value="AA-adenyl-dom"/>
    <property type="match status" value="2"/>
</dbReference>
<sequence>MQKLIESVEGLSLTERKALAVMLGKKGINLFGIAPIFKRDASQPLLLSYAQERLWFLWQLDPQGSAYTMSSVLRLQGALDGDALQAAFDELVARHESLRTRFTEVDGQAVQLVDAHARILVEQQTVVDPAGVAELVEAHGQQPFDLRQGPLLRVKLLRVDDQQHVLSLVQHHIVSDGWSMRIMIDELITLYRARVTGTPAVLAPLPVQYADYALWQRSWMDAGERDRQQAYWQRQLGGQQPVLELPTDFPRPQALSYRGDRVDFRLSMALTQGLKALARREGVTLYTLLLAAFQALLYRYSGQQDVRVGVPVAGRNRPEVERLIGFFVNTQVLRAQVDGSRPFTELLAQVRQATQQAQQYQDLPFEQLVELLQPQRSMSHSPLFQVMHNHRGEDLDPASVTRLPGLEVSNFEARQQTAQFDLTLETVETPEGLGASLVFASDLFTRTTVERLGRHWQNLLHGLLADASARVDALPLFDAHDLQRLIDGNNATALAVPPLTVHQLFAAQAVRTPDAPALAFDDNLLSYAALNRRANQLAHRLIALGVGPEVRVGLSVERGLDLVVGLLAILKAGGAYIPLDPTYPQARLDYMIDASGMGLLLTHQALAPRFEGRGPQLLCLDRLPEATLAQDDPPLLPPAESAAYVIYTSGSTGNPKGVVVSHQALANFVASMAQQPGLEAGDRMLSLTTFSFDIFGLELYLPLTRGAQVVLAGQDIAQDPAAALALARRWSVTALQATPSTWRMLLDHGDTQALQGCKCLCGGEALSPALAARMLEAIGPVWNLYGPTETTIWSARYRLDAEHPRPLLGQPIGNTQLYVVGADFSPVPAGVAGELMIGGQGLARGYLHRASLTAERFLPNPFSNQGERLYRTGDVARVSAAGEYEYIGRADHQVKIRGFRIELGEIESALLACEAVREAAVLAQPGIGGDQLVGYVVVHDTALVDADSITQNTVREQLKGQLKAQLPAYMVPAQVMFVAAMPLTPNGKLDRKALPEPDASQSQQDYVAPRTALEQQLAVIWQTLLKLERVGLHDNFFDLGGHSLLVTQLVSRIRDELGREASLRQVFETSTLQAQAAMLDALQTRGGPAITRAPREGALPLSYAQERLWFLWQMQPYSAAYHLPRALRLRGTLNIPALRASFDTLVARHEPLRTTFAHDADGVHQVVHATLPVQLQVHARAQVDDSVQISRFIDEQVRQPFDLVSGPLLRVALLPLGAQDHLLVLTQHHIVSDGWSMQVMVDELVRSYAAEVQGRDPGFAALPIQYVDYALWQRHRMEGGERERQLQYWRSQLGERQPVLQLPGDRARPAQPSLRGGQRELRLEAPLCEGLRQLAQRHQATVFMVLLAGFQALLHRYSGQDDIRVGVPVANRNRQETEGLLGVFINTLVMRAHVEGRLPLGQLIEQVRQTTLQAQDHQDLPFEQLVEALQPERSLSHTPLFQVLFNHRAQATQAQVPVVDGLNIEPLAADVQEAKFDLNLETVETPEGVIATLVYAADQFDSDTAERLLDDWHRLLQAMVADAAQPVGAVQLGSEASRRSLATLCQGEVRTDSQALQVVQRFEAQARANSSRVALVWGAQRLSYGELDQRAGDLAVYLQANGVGPETVVAIAAERSAHFVVGLLAAFKAGAAFLPLDMRAQPARTGQMLEDSQACLLLGPAAWLAEHATLPALRSLAFEQIAQLPQGSSPRAVPRDADMAAYVIFTSGSTGRPKGVLVSQGALADYLVSALAVLPLEEVEHMALASTLAADLGYTTLFAALCSGRSLHLLDEQLAMDPQGMAHYMSREAIDLIKLVPSHLQSLLKVAEPGTVLPRRCLVLGGEASSVELIAQVRQLAPACRVVNHYGPSETTIGVLAMELPAAAHQQPVPLGRPLFNVRLQLLDAELNAVAEGVHGELYVGGPSLARGYLGRPGLTAERFVPDPQARQGERLYRTGDRVRVHHGAIHTLGRTDDQLKIRGYRVEPAEVAACLRGMAQLLDAAVVARDTQQGQQLVAYVVASAEAGGLREHVQAYLRRYLPEHMIPAHVVNLAALPLTANGKLDRQALPAPDLDAAHVAYLAPQTPLQEQVAQIWQDVLKVERVGLGDNFFELGGHSLLVMGVLSRLQLELGISAAPQLMFQFPVLNEFVDHLEPPTGVLDADRLNRLESLLDEVDEA</sequence>
<dbReference type="CDD" id="cd19531">
    <property type="entry name" value="LCL_NRPS-like"/>
    <property type="match status" value="2"/>
</dbReference>
<dbReference type="SUPFAM" id="SSF52777">
    <property type="entry name" value="CoA-dependent acyltransferases"/>
    <property type="match status" value="4"/>
</dbReference>
<evidence type="ECO:0000313" key="5">
    <source>
        <dbReference type="EMBL" id="MBC3473972.1"/>
    </source>
</evidence>
<keyword evidence="2" id="KW-0596">Phosphopantetheine</keyword>
<dbReference type="RefSeq" id="WP_186598117.1">
    <property type="nucleotide sequence ID" value="NZ_JABWRS010000001.1"/>
</dbReference>
<dbReference type="Gene3D" id="3.40.50.980">
    <property type="match status" value="2"/>
</dbReference>
<dbReference type="Gene3D" id="2.30.38.10">
    <property type="entry name" value="Luciferase, Domain 3"/>
    <property type="match status" value="1"/>
</dbReference>
<dbReference type="SUPFAM" id="SSF47336">
    <property type="entry name" value="ACP-like"/>
    <property type="match status" value="2"/>
</dbReference>
<accession>A0ABR6V0G8</accession>
<dbReference type="InterPro" id="IPR009081">
    <property type="entry name" value="PP-bd_ACP"/>
</dbReference>
<keyword evidence="6" id="KW-1185">Reference proteome</keyword>
<dbReference type="PROSITE" id="PS50075">
    <property type="entry name" value="CARRIER"/>
    <property type="match status" value="2"/>
</dbReference>
<dbReference type="InterPro" id="IPR020806">
    <property type="entry name" value="PKS_PP-bd"/>
</dbReference>
<dbReference type="InterPro" id="IPR000873">
    <property type="entry name" value="AMP-dep_synth/lig_dom"/>
</dbReference>
<comment type="cofactor">
    <cofactor evidence="1">
        <name>pantetheine 4'-phosphate</name>
        <dbReference type="ChEBI" id="CHEBI:47942"/>
    </cofactor>
</comment>
<dbReference type="Gene3D" id="3.40.50.12780">
    <property type="entry name" value="N-terminal domain of ligase-like"/>
    <property type="match status" value="1"/>
</dbReference>
<dbReference type="Gene3D" id="3.30.559.10">
    <property type="entry name" value="Chloramphenicol acetyltransferase-like domain"/>
    <property type="match status" value="2"/>
</dbReference>
<dbReference type="Gene3D" id="3.30.559.30">
    <property type="entry name" value="Nonribosomal peptide synthetase, condensation domain"/>
    <property type="match status" value="2"/>
</dbReference>
<dbReference type="PANTHER" id="PTHR45527:SF1">
    <property type="entry name" value="FATTY ACID SYNTHASE"/>
    <property type="match status" value="1"/>
</dbReference>
<name>A0ABR6V0G8_9PSED</name>
<dbReference type="PROSITE" id="PS00012">
    <property type="entry name" value="PHOSPHOPANTETHEINE"/>
    <property type="match status" value="2"/>
</dbReference>
<feature type="domain" description="Carrier" evidence="4">
    <location>
        <begin position="2061"/>
        <end position="2136"/>
    </location>
</feature>
<reference evidence="5 6" key="1">
    <citation type="journal article" date="2020" name="Microorganisms">
        <title>Reliable Identification of Environmental Pseudomonas Isolates Using the rpoD Gene.</title>
        <authorList>
            <consortium name="The Broad Institute Genome Sequencing Platform"/>
            <person name="Girard L."/>
            <person name="Lood C."/>
            <person name="Rokni-Zadeh H."/>
            <person name="van Noort V."/>
            <person name="Lavigne R."/>
            <person name="De Mot R."/>
        </authorList>
    </citation>
    <scope>NUCLEOTIDE SEQUENCE [LARGE SCALE GENOMIC DNA]</scope>
    <source>
        <strain evidence="5 6">RW7P2</strain>
    </source>
</reference>
<gene>
    <name evidence="5" type="ORF">HU747_00010</name>
</gene>
<feature type="domain" description="Carrier" evidence="4">
    <location>
        <begin position="1008"/>
        <end position="1083"/>
    </location>
</feature>
<evidence type="ECO:0000313" key="6">
    <source>
        <dbReference type="Proteomes" id="UP000628086"/>
    </source>
</evidence>
<dbReference type="InterPro" id="IPR025110">
    <property type="entry name" value="AMP-bd_C"/>
</dbReference>
<organism evidence="5 6">
    <name type="scientific">Pseudomonas taiwanensis</name>
    <dbReference type="NCBI Taxonomy" id="470150"/>
    <lineage>
        <taxon>Bacteria</taxon>
        <taxon>Pseudomonadati</taxon>
        <taxon>Pseudomonadota</taxon>
        <taxon>Gammaproteobacteria</taxon>
        <taxon>Pseudomonadales</taxon>
        <taxon>Pseudomonadaceae</taxon>
        <taxon>Pseudomonas</taxon>
    </lineage>
</organism>
<dbReference type="SUPFAM" id="SSF56801">
    <property type="entry name" value="Acetyl-CoA synthetase-like"/>
    <property type="match status" value="2"/>
</dbReference>
<dbReference type="InterPro" id="IPR001242">
    <property type="entry name" value="Condensation_dom"/>
</dbReference>
<evidence type="ECO:0000256" key="1">
    <source>
        <dbReference type="ARBA" id="ARBA00001957"/>
    </source>
</evidence>
<dbReference type="InterPro" id="IPR010071">
    <property type="entry name" value="AA_adenyl_dom"/>
</dbReference>
<dbReference type="SMART" id="SM00823">
    <property type="entry name" value="PKS_PP"/>
    <property type="match status" value="2"/>
</dbReference>
<dbReference type="NCBIfam" id="NF003417">
    <property type="entry name" value="PRK04813.1"/>
    <property type="match status" value="2"/>
</dbReference>
<dbReference type="CDD" id="cd05930">
    <property type="entry name" value="A_NRPS"/>
    <property type="match status" value="1"/>
</dbReference>
<evidence type="ECO:0000256" key="2">
    <source>
        <dbReference type="ARBA" id="ARBA00022450"/>
    </source>
</evidence>
<dbReference type="PANTHER" id="PTHR45527">
    <property type="entry name" value="NONRIBOSOMAL PEPTIDE SYNTHETASE"/>
    <property type="match status" value="1"/>
</dbReference>
<dbReference type="InterPro" id="IPR042099">
    <property type="entry name" value="ANL_N_sf"/>
</dbReference>
<dbReference type="InterPro" id="IPR006162">
    <property type="entry name" value="Ppantetheine_attach_site"/>
</dbReference>
<dbReference type="InterPro" id="IPR045851">
    <property type="entry name" value="AMP-bd_C_sf"/>
</dbReference>
<dbReference type="InterPro" id="IPR023213">
    <property type="entry name" value="CAT-like_dom_sf"/>
</dbReference>
<dbReference type="PROSITE" id="PS00455">
    <property type="entry name" value="AMP_BINDING"/>
    <property type="match status" value="2"/>
</dbReference>
<dbReference type="InterPro" id="IPR020845">
    <property type="entry name" value="AMP-binding_CS"/>
</dbReference>
<comment type="caution">
    <text evidence="5">The sequence shown here is derived from an EMBL/GenBank/DDBJ whole genome shotgun (WGS) entry which is preliminary data.</text>
</comment>
<evidence type="ECO:0000256" key="3">
    <source>
        <dbReference type="ARBA" id="ARBA00022553"/>
    </source>
</evidence>
<dbReference type="InterPro" id="IPR036736">
    <property type="entry name" value="ACP-like_sf"/>
</dbReference>
<keyword evidence="3" id="KW-0597">Phosphoprotein</keyword>
<dbReference type="Proteomes" id="UP000628086">
    <property type="component" value="Unassembled WGS sequence"/>
</dbReference>
<dbReference type="Pfam" id="PF00501">
    <property type="entry name" value="AMP-binding"/>
    <property type="match status" value="2"/>
</dbReference>
<dbReference type="EMBL" id="JABWRS010000001">
    <property type="protein sequence ID" value="MBC3473972.1"/>
    <property type="molecule type" value="Genomic_DNA"/>
</dbReference>